<proteinExistence type="predicted"/>
<gene>
    <name evidence="2" type="ORF">NLJ89_g11983</name>
</gene>
<feature type="compositionally biased region" description="Polar residues" evidence="1">
    <location>
        <begin position="49"/>
        <end position="61"/>
    </location>
</feature>
<sequence>MNPYLQEDFGLHSSTEQPHNFDNEIDSMFKLDGESHNACPPTIEDEASPSRTLRSGFPNRTTPQLQQANRLDLRDQWRAVVSCRMDVFMLGKTLLSPPSPFESLKFASQEYGCSQIRFMSSSSISRAHPSTLAATLSDRHTIFQAPPTNPPTSSKTLTSTFKPCGEAIPPFLFSRLLCLSSTSLVQPRQPLPPINDIVYGSRLAATA</sequence>
<dbReference type="AlphaFoldDB" id="A0A9W8MMJ9"/>
<accession>A0A9W8MMJ9</accession>
<name>A0A9W8MMJ9_9AGAR</name>
<evidence type="ECO:0000256" key="1">
    <source>
        <dbReference type="SAM" id="MobiDB-lite"/>
    </source>
</evidence>
<comment type="caution">
    <text evidence="2">The sequence shown here is derived from an EMBL/GenBank/DDBJ whole genome shotgun (WGS) entry which is preliminary data.</text>
</comment>
<evidence type="ECO:0000313" key="2">
    <source>
        <dbReference type="EMBL" id="KAJ3484416.1"/>
    </source>
</evidence>
<evidence type="ECO:0000313" key="3">
    <source>
        <dbReference type="Proteomes" id="UP001148786"/>
    </source>
</evidence>
<protein>
    <submittedName>
        <fullName evidence="2">Uncharacterized protein</fullName>
    </submittedName>
</protein>
<feature type="region of interest" description="Disordered" evidence="1">
    <location>
        <begin position="41"/>
        <end position="61"/>
    </location>
</feature>
<organism evidence="2 3">
    <name type="scientific">Agrocybe chaxingu</name>
    <dbReference type="NCBI Taxonomy" id="84603"/>
    <lineage>
        <taxon>Eukaryota</taxon>
        <taxon>Fungi</taxon>
        <taxon>Dikarya</taxon>
        <taxon>Basidiomycota</taxon>
        <taxon>Agaricomycotina</taxon>
        <taxon>Agaricomycetes</taxon>
        <taxon>Agaricomycetidae</taxon>
        <taxon>Agaricales</taxon>
        <taxon>Agaricineae</taxon>
        <taxon>Strophariaceae</taxon>
        <taxon>Agrocybe</taxon>
    </lineage>
</organism>
<keyword evidence="3" id="KW-1185">Reference proteome</keyword>
<reference evidence="2" key="1">
    <citation type="submission" date="2022-07" db="EMBL/GenBank/DDBJ databases">
        <title>Genome Sequence of Agrocybe chaxingu.</title>
        <authorList>
            <person name="Buettner E."/>
        </authorList>
    </citation>
    <scope>NUCLEOTIDE SEQUENCE</scope>
    <source>
        <strain evidence="2">MP-N11</strain>
    </source>
</reference>
<dbReference type="Proteomes" id="UP001148786">
    <property type="component" value="Unassembled WGS sequence"/>
</dbReference>
<dbReference type="EMBL" id="JANKHO010003325">
    <property type="protein sequence ID" value="KAJ3484416.1"/>
    <property type="molecule type" value="Genomic_DNA"/>
</dbReference>